<name>A0A4R8M250_9BACT</name>
<comment type="cofactor">
    <cofactor evidence="6">
        <name>Mg(2+)</name>
        <dbReference type="ChEBI" id="CHEBI:18420"/>
    </cofactor>
</comment>
<dbReference type="Gene3D" id="2.40.340.10">
    <property type="entry name" value="MoeA, C-terminal, domain IV"/>
    <property type="match status" value="1"/>
</dbReference>
<keyword evidence="6" id="KW-0808">Transferase</keyword>
<dbReference type="Pfam" id="PF03454">
    <property type="entry name" value="MoeA_C"/>
    <property type="match status" value="1"/>
</dbReference>
<dbReference type="GO" id="GO:0061599">
    <property type="term" value="F:molybdopterin molybdotransferase activity"/>
    <property type="evidence" value="ECO:0007669"/>
    <property type="project" value="UniProtKB-UniRule"/>
</dbReference>
<dbReference type="PANTHER" id="PTHR10192:SF5">
    <property type="entry name" value="GEPHYRIN"/>
    <property type="match status" value="1"/>
</dbReference>
<dbReference type="AlphaFoldDB" id="A0A4R8M250"/>
<evidence type="ECO:0000256" key="1">
    <source>
        <dbReference type="ARBA" id="ARBA00002901"/>
    </source>
</evidence>
<dbReference type="InterPro" id="IPR005111">
    <property type="entry name" value="MoeA_C_domain_IV"/>
</dbReference>
<proteinExistence type="inferred from homology"/>
<dbReference type="Proteomes" id="UP000295066">
    <property type="component" value="Unassembled WGS sequence"/>
</dbReference>
<dbReference type="GO" id="GO:0046872">
    <property type="term" value="F:metal ion binding"/>
    <property type="evidence" value="ECO:0007669"/>
    <property type="project" value="UniProtKB-UniRule"/>
</dbReference>
<reference evidence="8 9" key="1">
    <citation type="submission" date="2019-03" db="EMBL/GenBank/DDBJ databases">
        <title>Genomic Encyclopedia of Type Strains, Phase IV (KMG-IV): sequencing the most valuable type-strain genomes for metagenomic binning, comparative biology and taxonomic classification.</title>
        <authorList>
            <person name="Goeker M."/>
        </authorList>
    </citation>
    <scope>NUCLEOTIDE SEQUENCE [LARGE SCALE GENOMIC DNA]</scope>
    <source>
        <strain evidence="8 9">DSM 25964</strain>
    </source>
</reference>
<keyword evidence="9" id="KW-1185">Reference proteome</keyword>
<dbReference type="CDD" id="cd00887">
    <property type="entry name" value="MoeA"/>
    <property type="match status" value="1"/>
</dbReference>
<evidence type="ECO:0000256" key="2">
    <source>
        <dbReference type="ARBA" id="ARBA00005046"/>
    </source>
</evidence>
<gene>
    <name evidence="8" type="ORF">C8D99_11917</name>
</gene>
<dbReference type="InterPro" id="IPR038987">
    <property type="entry name" value="MoeA-like"/>
</dbReference>
<evidence type="ECO:0000256" key="4">
    <source>
        <dbReference type="ARBA" id="ARBA00023150"/>
    </source>
</evidence>
<dbReference type="Gene3D" id="2.170.190.11">
    <property type="entry name" value="Molybdopterin biosynthesis moea protein, domain 3"/>
    <property type="match status" value="1"/>
</dbReference>
<evidence type="ECO:0000256" key="5">
    <source>
        <dbReference type="ARBA" id="ARBA00047317"/>
    </source>
</evidence>
<dbReference type="Gene3D" id="3.90.105.10">
    <property type="entry name" value="Molybdopterin biosynthesis moea protein, domain 2"/>
    <property type="match status" value="1"/>
</dbReference>
<comment type="function">
    <text evidence="1 6">Catalyzes the insertion of molybdate into adenylated molybdopterin with the concomitant release of AMP.</text>
</comment>
<organism evidence="8 9">
    <name type="scientific">Aminivibrio pyruvatiphilus</name>
    <dbReference type="NCBI Taxonomy" id="1005740"/>
    <lineage>
        <taxon>Bacteria</taxon>
        <taxon>Thermotogati</taxon>
        <taxon>Synergistota</taxon>
        <taxon>Synergistia</taxon>
        <taxon>Synergistales</taxon>
        <taxon>Aminobacteriaceae</taxon>
        <taxon>Aminivibrio</taxon>
    </lineage>
</organism>
<dbReference type="SUPFAM" id="SSF53218">
    <property type="entry name" value="Molybdenum cofactor biosynthesis proteins"/>
    <property type="match status" value="1"/>
</dbReference>
<dbReference type="InterPro" id="IPR036425">
    <property type="entry name" value="MoaB/Mog-like_dom_sf"/>
</dbReference>
<sequence length="409" mass="43245">MAGFVETLTPREKALAHVSDVLRFPWRGMELSVPAESCSGRILRPVTAGENFPPFPRSTRDGYAAASADCIGATPGSPAFLTLAGEVPMGSAPSFSIRRGECALIHTGGILPDGADAVVMAEDTESAGNWIEVKKAVQKAENTVQPGEEFSVGDILLKAGQKIGFRTAGLLAMAGIRETAAASLTVGIISTGDEIAPPGTVLLPVGKVRDVNASMLSALLTGEGYSVKNYGIAEDTRESLASFLREALRECSVVAISGGSSVSMRDHCSSILEDLPPPGLLVRGILMSPGKPTLIAGTKEENKLVLGLPGHPFSCFISAYTVLLPLLNGLLWGEPAGPWKQVRVPVQEPVFGHTGIEEFIPCVLRNGRAFPFPVKSSFSKALAEADGLFRLSASHETIRQGEEAEIWLW</sequence>
<evidence type="ECO:0000256" key="6">
    <source>
        <dbReference type="RuleBase" id="RU365090"/>
    </source>
</evidence>
<dbReference type="RefSeq" id="WP_166670167.1">
    <property type="nucleotide sequence ID" value="NZ_SORI01000019.1"/>
</dbReference>
<protein>
    <recommendedName>
        <fullName evidence="6">Molybdopterin molybdenumtransferase</fullName>
        <ecNumber evidence="6">2.10.1.1</ecNumber>
    </recommendedName>
</protein>
<keyword evidence="6" id="KW-0460">Magnesium</keyword>
<dbReference type="Pfam" id="PF00994">
    <property type="entry name" value="MoCF_biosynth"/>
    <property type="match status" value="1"/>
</dbReference>
<dbReference type="SUPFAM" id="SSF63882">
    <property type="entry name" value="MoeA N-terminal region -like"/>
    <property type="match status" value="1"/>
</dbReference>
<dbReference type="InterPro" id="IPR001453">
    <property type="entry name" value="MoaB/Mog_dom"/>
</dbReference>
<dbReference type="Gene3D" id="3.40.980.10">
    <property type="entry name" value="MoaB/Mog-like domain"/>
    <property type="match status" value="1"/>
</dbReference>
<dbReference type="SUPFAM" id="SSF63867">
    <property type="entry name" value="MoeA C-terminal domain-like"/>
    <property type="match status" value="1"/>
</dbReference>
<comment type="caution">
    <text evidence="8">The sequence shown here is derived from an EMBL/GenBank/DDBJ whole genome shotgun (WGS) entry which is preliminary data.</text>
</comment>
<dbReference type="InterPro" id="IPR036135">
    <property type="entry name" value="MoeA_linker/N_sf"/>
</dbReference>
<evidence type="ECO:0000313" key="9">
    <source>
        <dbReference type="Proteomes" id="UP000295066"/>
    </source>
</evidence>
<dbReference type="InterPro" id="IPR036688">
    <property type="entry name" value="MoeA_C_domain_IV_sf"/>
</dbReference>
<dbReference type="SMART" id="SM00852">
    <property type="entry name" value="MoCF_biosynth"/>
    <property type="match status" value="1"/>
</dbReference>
<dbReference type="Pfam" id="PF03453">
    <property type="entry name" value="MoeA_N"/>
    <property type="match status" value="1"/>
</dbReference>
<evidence type="ECO:0000313" key="8">
    <source>
        <dbReference type="EMBL" id="TDY56070.1"/>
    </source>
</evidence>
<dbReference type="UniPathway" id="UPA00344"/>
<dbReference type="GO" id="GO:0005737">
    <property type="term" value="C:cytoplasm"/>
    <property type="evidence" value="ECO:0007669"/>
    <property type="project" value="TreeGrafter"/>
</dbReference>
<dbReference type="GO" id="GO:0006777">
    <property type="term" value="P:Mo-molybdopterin cofactor biosynthetic process"/>
    <property type="evidence" value="ECO:0007669"/>
    <property type="project" value="UniProtKB-UniRule"/>
</dbReference>
<evidence type="ECO:0000256" key="3">
    <source>
        <dbReference type="ARBA" id="ARBA00010763"/>
    </source>
</evidence>
<dbReference type="PANTHER" id="PTHR10192">
    <property type="entry name" value="MOLYBDOPTERIN BIOSYNTHESIS PROTEIN"/>
    <property type="match status" value="1"/>
</dbReference>
<feature type="domain" description="MoaB/Mog" evidence="7">
    <location>
        <begin position="187"/>
        <end position="329"/>
    </location>
</feature>
<dbReference type="EC" id="2.10.1.1" evidence="6"/>
<keyword evidence="6" id="KW-0479">Metal-binding</keyword>
<comment type="pathway">
    <text evidence="2 6">Cofactor biosynthesis; molybdopterin biosynthesis.</text>
</comment>
<keyword evidence="4 6" id="KW-0501">Molybdenum cofactor biosynthesis</keyword>
<keyword evidence="6" id="KW-0500">Molybdenum</keyword>
<evidence type="ECO:0000259" key="7">
    <source>
        <dbReference type="SMART" id="SM00852"/>
    </source>
</evidence>
<comment type="similarity">
    <text evidence="3 6">Belongs to the MoeA family.</text>
</comment>
<accession>A0A4R8M250</accession>
<dbReference type="InterPro" id="IPR005110">
    <property type="entry name" value="MoeA_linker/N"/>
</dbReference>
<dbReference type="EMBL" id="SORI01000019">
    <property type="protein sequence ID" value="TDY56070.1"/>
    <property type="molecule type" value="Genomic_DNA"/>
</dbReference>
<comment type="catalytic activity">
    <reaction evidence="5">
        <text>adenylyl-molybdopterin + molybdate = Mo-molybdopterin + AMP + H(+)</text>
        <dbReference type="Rhea" id="RHEA:35047"/>
        <dbReference type="ChEBI" id="CHEBI:15378"/>
        <dbReference type="ChEBI" id="CHEBI:36264"/>
        <dbReference type="ChEBI" id="CHEBI:62727"/>
        <dbReference type="ChEBI" id="CHEBI:71302"/>
        <dbReference type="ChEBI" id="CHEBI:456215"/>
        <dbReference type="EC" id="2.10.1.1"/>
    </reaction>
</comment>